<name>A0A1L6MX10_9BACT</name>
<dbReference type="RefSeq" id="WP_075276606.1">
    <property type="nucleotide sequence ID" value="NZ_CP016908.1"/>
</dbReference>
<keyword evidence="2" id="KW-1185">Reference proteome</keyword>
<protein>
    <submittedName>
        <fullName evidence="1">Uncharacterized protein</fullName>
    </submittedName>
</protein>
<evidence type="ECO:0000313" key="2">
    <source>
        <dbReference type="Proteomes" id="UP000185544"/>
    </source>
</evidence>
<dbReference type="KEGG" id="pabo:BCY86_04065"/>
<dbReference type="Proteomes" id="UP000185544">
    <property type="component" value="Chromosome"/>
</dbReference>
<gene>
    <name evidence="1" type="ORF">BCY86_04065</name>
</gene>
<dbReference type="AlphaFoldDB" id="A0A1L6MX10"/>
<dbReference type="EMBL" id="CP016908">
    <property type="protein sequence ID" value="APR99947.1"/>
    <property type="molecule type" value="Genomic_DNA"/>
</dbReference>
<reference evidence="1 2" key="1">
    <citation type="submission" date="2016-08" db="EMBL/GenBank/DDBJ databases">
        <title>Identification and validation of antigenic proteins from Pajaroellobacter abortibovis using de-novo genome sequence assembly and reverse vaccinology.</title>
        <authorList>
            <person name="Welly B.T."/>
            <person name="Miller M.R."/>
            <person name="Stott J.L."/>
            <person name="Blanchard M.T."/>
            <person name="Islas-Trejo A.D."/>
            <person name="O'Rourke S.M."/>
            <person name="Young A.E."/>
            <person name="Medrano J.F."/>
            <person name="Van Eenennaam A.L."/>
        </authorList>
    </citation>
    <scope>NUCLEOTIDE SEQUENCE [LARGE SCALE GENOMIC DNA]</scope>
    <source>
        <strain evidence="1 2">BTF92-0548A/99-0131</strain>
    </source>
</reference>
<organism evidence="1 2">
    <name type="scientific">Pajaroellobacter abortibovis</name>
    <dbReference type="NCBI Taxonomy" id="1882918"/>
    <lineage>
        <taxon>Bacteria</taxon>
        <taxon>Pseudomonadati</taxon>
        <taxon>Myxococcota</taxon>
        <taxon>Polyangia</taxon>
        <taxon>Polyangiales</taxon>
        <taxon>Polyangiaceae</taxon>
    </lineage>
</organism>
<proteinExistence type="predicted"/>
<accession>A0A1L6MX10</accession>
<dbReference type="STRING" id="1882918.BCY86_04065"/>
<evidence type="ECO:0000313" key="1">
    <source>
        <dbReference type="EMBL" id="APR99947.1"/>
    </source>
</evidence>
<sequence>MVEFVLADAWVVCSLRAVDVCPDELDPPQEILLTHDRHLEALKLKMKGVTCGLPAVDEALS</sequence>